<reference evidence="1 2" key="1">
    <citation type="submission" date="2020-08" db="EMBL/GenBank/DDBJ databases">
        <title>Genomic Encyclopedia of Type Strains, Phase IV (KMG-IV): sequencing the most valuable type-strain genomes for metagenomic binning, comparative biology and taxonomic classification.</title>
        <authorList>
            <person name="Goeker M."/>
        </authorList>
    </citation>
    <scope>NUCLEOTIDE SEQUENCE [LARGE SCALE GENOMIC DNA]</scope>
    <source>
        <strain evidence="1 2">DSM 27163</strain>
    </source>
</reference>
<gene>
    <name evidence="1" type="ORF">FHR21_003031</name>
</gene>
<proteinExistence type="predicted"/>
<dbReference type="RefSeq" id="WP_184099747.1">
    <property type="nucleotide sequence ID" value="NZ_JACIJH010000011.1"/>
</dbReference>
<dbReference type="EMBL" id="JACIJH010000011">
    <property type="protein sequence ID" value="MBB5707664.1"/>
    <property type="molecule type" value="Genomic_DNA"/>
</dbReference>
<dbReference type="Proteomes" id="UP000537161">
    <property type="component" value="Unassembled WGS sequence"/>
</dbReference>
<comment type="caution">
    <text evidence="1">The sequence shown here is derived from an EMBL/GenBank/DDBJ whole genome shotgun (WGS) entry which is preliminary data.</text>
</comment>
<evidence type="ECO:0000313" key="1">
    <source>
        <dbReference type="EMBL" id="MBB5707664.1"/>
    </source>
</evidence>
<organism evidence="1 2">
    <name type="scientific">Sphingopyxis panaciterrulae</name>
    <dbReference type="NCBI Taxonomy" id="462372"/>
    <lineage>
        <taxon>Bacteria</taxon>
        <taxon>Pseudomonadati</taxon>
        <taxon>Pseudomonadota</taxon>
        <taxon>Alphaproteobacteria</taxon>
        <taxon>Sphingomonadales</taxon>
        <taxon>Sphingomonadaceae</taxon>
        <taxon>Sphingopyxis</taxon>
    </lineage>
</organism>
<name>A0A7W9B7E7_9SPHN</name>
<keyword evidence="2" id="KW-1185">Reference proteome</keyword>
<dbReference type="AlphaFoldDB" id="A0A7W9B7E7"/>
<protein>
    <submittedName>
        <fullName evidence="1">Uncharacterized protein</fullName>
    </submittedName>
</protein>
<accession>A0A7W9B7E7</accession>
<evidence type="ECO:0000313" key="2">
    <source>
        <dbReference type="Proteomes" id="UP000537161"/>
    </source>
</evidence>
<sequence>MLKERLALAKKVATQVQETEAAIDAAIAKMGELVTLLPEAQAAAKLSPVVSDASFGYLHLAIAGLFDGRANMVALHNELSSVKDKMGLRNVIVGTGDLGKLLPPNGRIAKAGRIAAIAEAQIA</sequence>